<dbReference type="Pfam" id="PF08279">
    <property type="entry name" value="HTH_11"/>
    <property type="match status" value="1"/>
</dbReference>
<accession>A0A9D1RR41</accession>
<evidence type="ECO:0000256" key="1">
    <source>
        <dbReference type="ARBA" id="ARBA00023015"/>
    </source>
</evidence>
<dbReference type="InterPro" id="IPR028349">
    <property type="entry name" value="PafC-like"/>
</dbReference>
<dbReference type="PROSITE" id="PS52050">
    <property type="entry name" value="WYL"/>
    <property type="match status" value="1"/>
</dbReference>
<dbReference type="Pfam" id="PF13280">
    <property type="entry name" value="WYL"/>
    <property type="match status" value="1"/>
</dbReference>
<dbReference type="PANTHER" id="PTHR34580">
    <property type="match status" value="1"/>
</dbReference>
<dbReference type="InterPro" id="IPR036388">
    <property type="entry name" value="WH-like_DNA-bd_sf"/>
</dbReference>
<evidence type="ECO:0000313" key="7">
    <source>
        <dbReference type="Proteomes" id="UP000824190"/>
    </source>
</evidence>
<dbReference type="InterPro" id="IPR026881">
    <property type="entry name" value="WYL_dom"/>
</dbReference>
<dbReference type="Gene3D" id="1.10.10.10">
    <property type="entry name" value="Winged helix-like DNA-binding domain superfamily/Winged helix DNA-binding domain"/>
    <property type="match status" value="1"/>
</dbReference>
<organism evidence="6 7">
    <name type="scientific">Candidatus Corynebacterium avicola</name>
    <dbReference type="NCBI Taxonomy" id="2838527"/>
    <lineage>
        <taxon>Bacteria</taxon>
        <taxon>Bacillati</taxon>
        <taxon>Actinomycetota</taxon>
        <taxon>Actinomycetes</taxon>
        <taxon>Mycobacteriales</taxon>
        <taxon>Corynebacteriaceae</taxon>
        <taxon>Corynebacterium</taxon>
    </lineage>
</organism>
<evidence type="ECO:0000256" key="2">
    <source>
        <dbReference type="ARBA" id="ARBA00023125"/>
    </source>
</evidence>
<dbReference type="InterPro" id="IPR036390">
    <property type="entry name" value="WH_DNA-bd_sf"/>
</dbReference>
<dbReference type="AlphaFoldDB" id="A0A9D1RR41"/>
<evidence type="ECO:0000313" key="6">
    <source>
        <dbReference type="EMBL" id="HIW91166.1"/>
    </source>
</evidence>
<dbReference type="InterPro" id="IPR001034">
    <property type="entry name" value="DeoR_HTH"/>
</dbReference>
<evidence type="ECO:0000256" key="4">
    <source>
        <dbReference type="SAM" id="MobiDB-lite"/>
    </source>
</evidence>
<feature type="domain" description="HTH deoR-type" evidence="5">
    <location>
        <begin position="4"/>
        <end position="70"/>
    </location>
</feature>
<protein>
    <submittedName>
        <fullName evidence="6">YafY family transcriptional regulator</fullName>
    </submittedName>
</protein>
<keyword evidence="2" id="KW-0238">DNA-binding</keyword>
<dbReference type="Proteomes" id="UP000824190">
    <property type="component" value="Unassembled WGS sequence"/>
</dbReference>
<dbReference type="PROSITE" id="PS51000">
    <property type="entry name" value="HTH_DEOR_2"/>
    <property type="match status" value="1"/>
</dbReference>
<comment type="caution">
    <text evidence="6">The sequence shown here is derived from an EMBL/GenBank/DDBJ whole genome shotgun (WGS) entry which is preliminary data.</text>
</comment>
<dbReference type="SUPFAM" id="SSF46785">
    <property type="entry name" value="Winged helix' DNA-binding domain"/>
    <property type="match status" value="1"/>
</dbReference>
<dbReference type="PANTHER" id="PTHR34580:SF3">
    <property type="entry name" value="PROTEIN PAFB"/>
    <property type="match status" value="1"/>
</dbReference>
<dbReference type="PIRSF" id="PIRSF016838">
    <property type="entry name" value="PafC"/>
    <property type="match status" value="1"/>
</dbReference>
<keyword evidence="1" id="KW-0805">Transcription regulation</keyword>
<sequence>MTGTSSRTLQLLGLLQSQRHWIGTELADRLDVSLRTLRRDVERLRDLGYPVQADRGVGGGYQLAHGTALPPLVLDHEEAVSVTVGLLNCAHLPVAGVAEASVRALAKVIPVMPPRLRQQVTALKAATTQTVSPWSQANIDPDELVTVAQACRDSERIRFNYTAADGARTQRRVEPVQLVTVDRNWYLIGFDLDRDDWRSFRVDRLTDATSTRQVVRHREIPGGDAAEFVEARLRRGGITVTAELDAPADEVRSRTGLGETPDARNGGAVSELEGGRSRLTIERATPEWAAFILGISGAKVLATDPPELVDLLHEWSSRFAGATSAESAHC</sequence>
<reference evidence="6" key="2">
    <citation type="submission" date="2021-04" db="EMBL/GenBank/DDBJ databases">
        <authorList>
            <person name="Gilroy R."/>
        </authorList>
    </citation>
    <scope>NUCLEOTIDE SEQUENCE</scope>
    <source>
        <strain evidence="6">CHK32-1732</strain>
    </source>
</reference>
<dbReference type="PROSITE" id="PS00894">
    <property type="entry name" value="HTH_DEOR_1"/>
    <property type="match status" value="1"/>
</dbReference>
<evidence type="ECO:0000259" key="5">
    <source>
        <dbReference type="PROSITE" id="PS51000"/>
    </source>
</evidence>
<dbReference type="InterPro" id="IPR051534">
    <property type="entry name" value="CBASS_pafABC_assoc_protein"/>
</dbReference>
<reference evidence="6" key="1">
    <citation type="journal article" date="2021" name="PeerJ">
        <title>Extensive microbial diversity within the chicken gut microbiome revealed by metagenomics and culture.</title>
        <authorList>
            <person name="Gilroy R."/>
            <person name="Ravi A."/>
            <person name="Getino M."/>
            <person name="Pursley I."/>
            <person name="Horton D.L."/>
            <person name="Alikhan N.F."/>
            <person name="Baker D."/>
            <person name="Gharbi K."/>
            <person name="Hall N."/>
            <person name="Watson M."/>
            <person name="Adriaenssens E.M."/>
            <person name="Foster-Nyarko E."/>
            <person name="Jarju S."/>
            <person name="Secka A."/>
            <person name="Antonio M."/>
            <person name="Oren A."/>
            <person name="Chaudhuri R.R."/>
            <person name="La Ragione R."/>
            <person name="Hildebrand F."/>
            <person name="Pallen M.J."/>
        </authorList>
    </citation>
    <scope>NUCLEOTIDE SEQUENCE</scope>
    <source>
        <strain evidence="6">CHK32-1732</strain>
    </source>
</reference>
<name>A0A9D1RR41_9CORY</name>
<dbReference type="GO" id="GO:0003700">
    <property type="term" value="F:DNA-binding transcription factor activity"/>
    <property type="evidence" value="ECO:0007669"/>
    <property type="project" value="InterPro"/>
</dbReference>
<evidence type="ECO:0000256" key="3">
    <source>
        <dbReference type="ARBA" id="ARBA00023163"/>
    </source>
</evidence>
<dbReference type="InterPro" id="IPR018356">
    <property type="entry name" value="Tscrpt_reg_HTH_DeoR_CS"/>
</dbReference>
<feature type="region of interest" description="Disordered" evidence="4">
    <location>
        <begin position="250"/>
        <end position="271"/>
    </location>
</feature>
<dbReference type="InterPro" id="IPR013196">
    <property type="entry name" value="HTH_11"/>
</dbReference>
<keyword evidence="3" id="KW-0804">Transcription</keyword>
<gene>
    <name evidence="6" type="ORF">H9870_05860</name>
</gene>
<dbReference type="EMBL" id="DXGC01000055">
    <property type="protein sequence ID" value="HIW91166.1"/>
    <property type="molecule type" value="Genomic_DNA"/>
</dbReference>
<dbReference type="GO" id="GO:0003677">
    <property type="term" value="F:DNA binding"/>
    <property type="evidence" value="ECO:0007669"/>
    <property type="project" value="UniProtKB-KW"/>
</dbReference>
<proteinExistence type="predicted"/>